<keyword evidence="1" id="KW-0732">Signal</keyword>
<protein>
    <recommendedName>
        <fullName evidence="4">DUF4402 domain-containing protein</fullName>
    </recommendedName>
</protein>
<evidence type="ECO:0000313" key="2">
    <source>
        <dbReference type="EMBL" id="MBB1087832.1"/>
    </source>
</evidence>
<dbReference type="AlphaFoldDB" id="A0A7W3U2R1"/>
<proteinExistence type="predicted"/>
<keyword evidence="3" id="KW-1185">Reference proteome</keyword>
<gene>
    <name evidence="2" type="ORF">H4F99_04935</name>
</gene>
<dbReference type="RefSeq" id="WP_182668619.1">
    <property type="nucleotide sequence ID" value="NZ_JACHTE010000003.1"/>
</dbReference>
<evidence type="ECO:0000256" key="1">
    <source>
        <dbReference type="SAM" id="SignalP"/>
    </source>
</evidence>
<evidence type="ECO:0008006" key="4">
    <source>
        <dbReference type="Google" id="ProtNLM"/>
    </source>
</evidence>
<evidence type="ECO:0000313" key="3">
    <source>
        <dbReference type="Proteomes" id="UP000552587"/>
    </source>
</evidence>
<comment type="caution">
    <text evidence="2">The sequence shown here is derived from an EMBL/GenBank/DDBJ whole genome shotgun (WGS) entry which is preliminary data.</text>
</comment>
<sequence length="198" mass="21040">MKSAPFACLIAIPLLVGFGTPAGPTGQVATDVRPEVSPTASPALALDPTLLRKPAHRISFPAHALSFGPANAFTLHARGVNWLADTGVMSLTLRRPLDYTGGKVRITLFHQVMSDQAGDIQFVVTPLGLNHGNSFETYGSIGSDILPAPQTLTIVLQQTVVIPPGNGFSPSADWWYFDIVRQGGHAGPLRIMSVAVDY</sequence>
<dbReference type="EMBL" id="JACHTE010000003">
    <property type="protein sequence ID" value="MBB1087832.1"/>
    <property type="molecule type" value="Genomic_DNA"/>
</dbReference>
<feature type="chain" id="PRO_5031288994" description="DUF4402 domain-containing protein" evidence="1">
    <location>
        <begin position="23"/>
        <end position="198"/>
    </location>
</feature>
<dbReference type="Proteomes" id="UP000552587">
    <property type="component" value="Unassembled WGS sequence"/>
</dbReference>
<reference evidence="2 3" key="1">
    <citation type="submission" date="2020-07" db="EMBL/GenBank/DDBJ databases">
        <authorList>
            <person name="Xu S."/>
            <person name="Li A."/>
        </authorList>
    </citation>
    <scope>NUCLEOTIDE SEQUENCE [LARGE SCALE GENOMIC DNA]</scope>
    <source>
        <strain evidence="2 3">SG-8</strain>
    </source>
</reference>
<organism evidence="2 3">
    <name type="scientific">Marilutibacter penaei</name>
    <dbReference type="NCBI Taxonomy" id="2759900"/>
    <lineage>
        <taxon>Bacteria</taxon>
        <taxon>Pseudomonadati</taxon>
        <taxon>Pseudomonadota</taxon>
        <taxon>Gammaproteobacteria</taxon>
        <taxon>Lysobacterales</taxon>
        <taxon>Lysobacteraceae</taxon>
        <taxon>Marilutibacter</taxon>
    </lineage>
</organism>
<name>A0A7W3U2R1_9GAMM</name>
<feature type="signal peptide" evidence="1">
    <location>
        <begin position="1"/>
        <end position="22"/>
    </location>
</feature>
<accession>A0A7W3U2R1</accession>